<feature type="chain" id="PRO_5046655715" evidence="1">
    <location>
        <begin position="20"/>
        <end position="114"/>
    </location>
</feature>
<feature type="signal peptide" evidence="1">
    <location>
        <begin position="1"/>
        <end position="19"/>
    </location>
</feature>
<proteinExistence type="predicted"/>
<reference evidence="2 3" key="1">
    <citation type="submission" date="2023-04" db="EMBL/GenBank/DDBJ databases">
        <title>Genome of Basidiobolus ranarum AG-B5.</title>
        <authorList>
            <person name="Stajich J.E."/>
            <person name="Carter-House D."/>
            <person name="Gryganskyi A."/>
        </authorList>
    </citation>
    <scope>NUCLEOTIDE SEQUENCE [LARGE SCALE GENOMIC DNA]</scope>
    <source>
        <strain evidence="2 3">AG-B5</strain>
    </source>
</reference>
<dbReference type="EMBL" id="JASJQH010001272">
    <property type="protein sequence ID" value="KAK9761678.1"/>
    <property type="molecule type" value="Genomic_DNA"/>
</dbReference>
<dbReference type="Proteomes" id="UP001479436">
    <property type="component" value="Unassembled WGS sequence"/>
</dbReference>
<keyword evidence="1" id="KW-0732">Signal</keyword>
<organism evidence="2 3">
    <name type="scientific">Basidiobolus ranarum</name>
    <dbReference type="NCBI Taxonomy" id="34480"/>
    <lineage>
        <taxon>Eukaryota</taxon>
        <taxon>Fungi</taxon>
        <taxon>Fungi incertae sedis</taxon>
        <taxon>Zoopagomycota</taxon>
        <taxon>Entomophthoromycotina</taxon>
        <taxon>Basidiobolomycetes</taxon>
        <taxon>Basidiobolales</taxon>
        <taxon>Basidiobolaceae</taxon>
        <taxon>Basidiobolus</taxon>
    </lineage>
</organism>
<keyword evidence="3" id="KW-1185">Reference proteome</keyword>
<gene>
    <name evidence="2" type="ORF">K7432_013241</name>
</gene>
<accession>A0ABR2WJI6</accession>
<evidence type="ECO:0000313" key="3">
    <source>
        <dbReference type="Proteomes" id="UP001479436"/>
    </source>
</evidence>
<evidence type="ECO:0000256" key="1">
    <source>
        <dbReference type="SAM" id="SignalP"/>
    </source>
</evidence>
<name>A0ABR2WJI6_9FUNG</name>
<protein>
    <submittedName>
        <fullName evidence="2">Uncharacterized protein</fullName>
    </submittedName>
</protein>
<comment type="caution">
    <text evidence="2">The sequence shown here is derived from an EMBL/GenBank/DDBJ whole genome shotgun (WGS) entry which is preliminary data.</text>
</comment>
<evidence type="ECO:0000313" key="2">
    <source>
        <dbReference type="EMBL" id="KAK9761678.1"/>
    </source>
</evidence>
<sequence length="114" mass="11903">MRFILALLVVLCAIFSAIAAPLPLDATVNVNTDSTGTSPAPVSCGDINAKIDVLTVKISTVICLKSDQELPTDMVANSDTQCSPDIQAHVDALGLKIRAIVCLKDGIKVAVNVQ</sequence>